<dbReference type="Proteomes" id="UP001176521">
    <property type="component" value="Unassembled WGS sequence"/>
</dbReference>
<gene>
    <name evidence="1" type="ORF">OC842_001673</name>
</gene>
<accession>A0AAN6GF66</accession>
<evidence type="ECO:0000313" key="2">
    <source>
        <dbReference type="Proteomes" id="UP001176521"/>
    </source>
</evidence>
<reference evidence="1" key="1">
    <citation type="journal article" date="2023" name="PhytoFront">
        <title>Draft Genome Resources of Seven Strains of Tilletia horrida, Causal Agent of Kernel Smut of Rice.</title>
        <authorList>
            <person name="Khanal S."/>
            <person name="Antony Babu S."/>
            <person name="Zhou X.G."/>
        </authorList>
    </citation>
    <scope>NUCLEOTIDE SEQUENCE</scope>
    <source>
        <strain evidence="1">TX3</strain>
    </source>
</reference>
<organism evidence="1 2">
    <name type="scientific">Tilletia horrida</name>
    <dbReference type="NCBI Taxonomy" id="155126"/>
    <lineage>
        <taxon>Eukaryota</taxon>
        <taxon>Fungi</taxon>
        <taxon>Dikarya</taxon>
        <taxon>Basidiomycota</taxon>
        <taxon>Ustilaginomycotina</taxon>
        <taxon>Exobasidiomycetes</taxon>
        <taxon>Tilletiales</taxon>
        <taxon>Tilletiaceae</taxon>
        <taxon>Tilletia</taxon>
    </lineage>
</organism>
<name>A0AAN6GF66_9BASI</name>
<dbReference type="AlphaFoldDB" id="A0AAN6GF66"/>
<comment type="caution">
    <text evidence="1">The sequence shown here is derived from an EMBL/GenBank/DDBJ whole genome shotgun (WGS) entry which is preliminary data.</text>
</comment>
<sequence length="358" mass="39274">MSTLNCQACFVNVDHLQLLIWCTRPYDDPNVMAIYNSCLTALTASMRQAVTVPVEFFTSAPSWTDDAVYKPPLFPREEDKGLTDNSAVDGFTPPIHSNLDIKGTAQEGAAEDIAQQDVSTTGSPTSFYSSDGDVVTSGLPLFTADGMIVGFPSLTTNGVTTGFPQLSINTSELTTGFSPPGTNGVTTVPPPFTTNGVTGFLRLSPSTSTSDLTTGFSPPNPATFCSHVCDPNAGRLQSVVLGPLPPRYERLIVVVEFLQLHFPAGILFSQFWKKLNTASKCEEDKSMRARLKTAVDHYRDRDFASRLLHDLSTFVYIDSRPTAEPDQGWIFLPHLSTPYYHMIQLPKYWNTATQMLEH</sequence>
<dbReference type="EMBL" id="JAPDMQ010000062">
    <property type="protein sequence ID" value="KAK0537303.1"/>
    <property type="molecule type" value="Genomic_DNA"/>
</dbReference>
<protein>
    <submittedName>
        <fullName evidence="1">Uncharacterized protein</fullName>
    </submittedName>
</protein>
<evidence type="ECO:0000313" key="1">
    <source>
        <dbReference type="EMBL" id="KAK0537303.1"/>
    </source>
</evidence>
<proteinExistence type="predicted"/>
<keyword evidence="2" id="KW-1185">Reference proteome</keyword>